<dbReference type="EMBL" id="JABANM010000789">
    <property type="protein sequence ID" value="KAF4755361.1"/>
    <property type="molecule type" value="Genomic_DNA"/>
</dbReference>
<dbReference type="EMBL" id="JABANO010020456">
    <property type="protein sequence ID" value="KAF4728476.1"/>
    <property type="molecule type" value="Genomic_DNA"/>
</dbReference>
<evidence type="ECO:0000313" key="1">
    <source>
        <dbReference type="EMBL" id="KAF4728476.1"/>
    </source>
</evidence>
<comment type="caution">
    <text evidence="1">The sequence shown here is derived from an EMBL/GenBank/DDBJ whole genome shotgun (WGS) entry which is preliminary data.</text>
</comment>
<name>A0A7J6S7S1_PEROL</name>
<keyword evidence="3" id="KW-1185">Reference proteome</keyword>
<dbReference type="Proteomes" id="UP000574390">
    <property type="component" value="Unassembled WGS sequence"/>
</dbReference>
<evidence type="ECO:0000313" key="2">
    <source>
        <dbReference type="EMBL" id="KAF4755361.1"/>
    </source>
</evidence>
<feature type="non-terminal residue" evidence="1">
    <location>
        <position position="1"/>
    </location>
</feature>
<organism evidence="1 3">
    <name type="scientific">Perkinsus olseni</name>
    <name type="common">Perkinsus atlanticus</name>
    <dbReference type="NCBI Taxonomy" id="32597"/>
    <lineage>
        <taxon>Eukaryota</taxon>
        <taxon>Sar</taxon>
        <taxon>Alveolata</taxon>
        <taxon>Perkinsozoa</taxon>
        <taxon>Perkinsea</taxon>
        <taxon>Perkinsida</taxon>
        <taxon>Perkinsidae</taxon>
        <taxon>Perkinsus</taxon>
    </lineage>
</organism>
<evidence type="ECO:0000313" key="4">
    <source>
        <dbReference type="Proteomes" id="UP000574390"/>
    </source>
</evidence>
<protein>
    <submittedName>
        <fullName evidence="1">Uncharacterized protein</fullName>
    </submittedName>
</protein>
<accession>A0A7J6S7S1</accession>
<gene>
    <name evidence="2" type="ORF">FOZ62_019565</name>
    <name evidence="1" type="ORF">FOZ63_016533</name>
</gene>
<proteinExistence type="predicted"/>
<dbReference type="AlphaFoldDB" id="A0A7J6S7S1"/>
<evidence type="ECO:0000313" key="3">
    <source>
        <dbReference type="Proteomes" id="UP000553632"/>
    </source>
</evidence>
<dbReference type="Proteomes" id="UP000553632">
    <property type="component" value="Unassembled WGS sequence"/>
</dbReference>
<reference evidence="3 4" key="1">
    <citation type="submission" date="2020-04" db="EMBL/GenBank/DDBJ databases">
        <title>Perkinsus olseni comparative genomics.</title>
        <authorList>
            <person name="Bogema D.R."/>
        </authorList>
    </citation>
    <scope>NUCLEOTIDE SEQUENCE [LARGE SCALE GENOMIC DNA]</scope>
    <source>
        <strain evidence="2">ATCC PRA-205</strain>
        <strain evidence="1 3">ATCC PRA-207</strain>
    </source>
</reference>
<sequence>RPTEIPAEFFEINTAFYSYDISFCEIDHVIDLRYACRICQPSSTSSLSNTLLAARRASTLASLQPPSYAPAPPSPPFAVKDRPVADAAVISTTQATTGNDRL</sequence>